<dbReference type="EMBL" id="JAURVH010001530">
    <property type="protein sequence ID" value="KAK5906413.1"/>
    <property type="molecule type" value="Genomic_DNA"/>
</dbReference>
<sequence length="92" mass="10253">MECGQRPVGAGQRRLQVQTQDVDAQQGARGNNPEQQLLLERHPCQVVCVLDRELCVCPALLSWRDMGMEEEKPGVLCSGLLIFQELEGEGFN</sequence>
<feature type="compositionally biased region" description="Polar residues" evidence="1">
    <location>
        <begin position="15"/>
        <end position="30"/>
    </location>
</feature>
<proteinExistence type="predicted"/>
<dbReference type="Proteomes" id="UP001331515">
    <property type="component" value="Unassembled WGS sequence"/>
</dbReference>
<dbReference type="AlphaFoldDB" id="A0AAN8H8J2"/>
<evidence type="ECO:0000313" key="2">
    <source>
        <dbReference type="EMBL" id="KAK5906413.1"/>
    </source>
</evidence>
<protein>
    <submittedName>
        <fullName evidence="2">Uncharacterized protein</fullName>
    </submittedName>
</protein>
<feature type="region of interest" description="Disordered" evidence="1">
    <location>
        <begin position="1"/>
        <end position="30"/>
    </location>
</feature>
<organism evidence="2 3">
    <name type="scientific">Champsocephalus gunnari</name>
    <name type="common">Mackerel icefish</name>
    <dbReference type="NCBI Taxonomy" id="52237"/>
    <lineage>
        <taxon>Eukaryota</taxon>
        <taxon>Metazoa</taxon>
        <taxon>Chordata</taxon>
        <taxon>Craniata</taxon>
        <taxon>Vertebrata</taxon>
        <taxon>Euteleostomi</taxon>
        <taxon>Actinopterygii</taxon>
        <taxon>Neopterygii</taxon>
        <taxon>Teleostei</taxon>
        <taxon>Neoteleostei</taxon>
        <taxon>Acanthomorphata</taxon>
        <taxon>Eupercaria</taxon>
        <taxon>Perciformes</taxon>
        <taxon>Notothenioidei</taxon>
        <taxon>Channichthyidae</taxon>
        <taxon>Champsocephalus</taxon>
    </lineage>
</organism>
<accession>A0AAN8H8J2</accession>
<gene>
    <name evidence="2" type="ORF">CgunFtcFv8_002281</name>
</gene>
<reference evidence="2 3" key="1">
    <citation type="journal article" date="2023" name="Mol. Biol. Evol.">
        <title>Genomics of Secondarily Temperate Adaptation in the Only Non-Antarctic Icefish.</title>
        <authorList>
            <person name="Rivera-Colon A.G."/>
            <person name="Rayamajhi N."/>
            <person name="Minhas B.F."/>
            <person name="Madrigal G."/>
            <person name="Bilyk K.T."/>
            <person name="Yoon V."/>
            <person name="Hune M."/>
            <person name="Gregory S."/>
            <person name="Cheng C.H.C."/>
            <person name="Catchen J.M."/>
        </authorList>
    </citation>
    <scope>NUCLEOTIDE SEQUENCE [LARGE SCALE GENOMIC DNA]</scope>
    <source>
        <tissue evidence="2">White muscle</tissue>
    </source>
</reference>
<keyword evidence="3" id="KW-1185">Reference proteome</keyword>
<comment type="caution">
    <text evidence="2">The sequence shown here is derived from an EMBL/GenBank/DDBJ whole genome shotgun (WGS) entry which is preliminary data.</text>
</comment>
<evidence type="ECO:0000256" key="1">
    <source>
        <dbReference type="SAM" id="MobiDB-lite"/>
    </source>
</evidence>
<name>A0AAN8H8J2_CHAGU</name>
<evidence type="ECO:0000313" key="3">
    <source>
        <dbReference type="Proteomes" id="UP001331515"/>
    </source>
</evidence>